<sequence>MGQSMPKVGLRPFLPQDTPVLAAIFVASIDELAEEDYSDAQREAWAGAAEDEEKFGKRLAGQLTLVATIESSPVGFASLKGKDHLDLLYVLPGFARQGVATSLCDALEKLAGARGATALTVEASDTAEPFFVKRGYTSQQRNTVSVGDEWLANTTMKKSLGGDAPRGEMPGRPS</sequence>
<keyword evidence="3" id="KW-1185">Reference proteome</keyword>
<dbReference type="PANTHER" id="PTHR43451:SF1">
    <property type="entry name" value="ACETYLTRANSFERASE"/>
    <property type="match status" value="1"/>
</dbReference>
<dbReference type="GO" id="GO:0016747">
    <property type="term" value="F:acyltransferase activity, transferring groups other than amino-acyl groups"/>
    <property type="evidence" value="ECO:0007669"/>
    <property type="project" value="InterPro"/>
</dbReference>
<reference evidence="2" key="1">
    <citation type="submission" date="2019-04" db="EMBL/GenBank/DDBJ databases">
        <title>Whole genome sequencing of cave bacteria.</title>
        <authorList>
            <person name="Gan H.M."/>
            <person name="Barton H."/>
            <person name="Savka M.A."/>
        </authorList>
    </citation>
    <scope>NUCLEOTIDE SEQUENCE [LARGE SCALE GENOMIC DNA]</scope>
    <source>
        <strain evidence="2">LC387</strain>
    </source>
</reference>
<dbReference type="Gene3D" id="3.40.630.30">
    <property type="match status" value="1"/>
</dbReference>
<dbReference type="OrthoDB" id="9789081at2"/>
<dbReference type="AlphaFoldDB" id="A0A4V6BEE8"/>
<dbReference type="InterPro" id="IPR052564">
    <property type="entry name" value="N-acetyltrans/Recomb-assoc"/>
</dbReference>
<dbReference type="CDD" id="cd04301">
    <property type="entry name" value="NAT_SF"/>
    <property type="match status" value="1"/>
</dbReference>
<dbReference type="Pfam" id="PF13673">
    <property type="entry name" value="Acetyltransf_10"/>
    <property type="match status" value="1"/>
</dbReference>
<comment type="caution">
    <text evidence="2">The sequence shown here is derived from an EMBL/GenBank/DDBJ whole genome shotgun (WGS) entry which is preliminary data.</text>
</comment>
<evidence type="ECO:0000313" key="3">
    <source>
        <dbReference type="Proteomes" id="UP000034832"/>
    </source>
</evidence>
<feature type="domain" description="N-acetyltransferase" evidence="1">
    <location>
        <begin position="8"/>
        <end position="161"/>
    </location>
</feature>
<dbReference type="RefSeq" id="WP_046830106.1">
    <property type="nucleotide sequence ID" value="NZ_LBIA02000001.1"/>
</dbReference>
<dbReference type="EMBL" id="LBIA02000001">
    <property type="protein sequence ID" value="TKT73593.1"/>
    <property type="molecule type" value="Genomic_DNA"/>
</dbReference>
<protein>
    <submittedName>
        <fullName evidence="2">GNAT family N-acetyltransferase</fullName>
    </submittedName>
</protein>
<dbReference type="InterPro" id="IPR016181">
    <property type="entry name" value="Acyl_CoA_acyltransferase"/>
</dbReference>
<evidence type="ECO:0000259" key="1">
    <source>
        <dbReference type="PROSITE" id="PS51186"/>
    </source>
</evidence>
<proteinExistence type="predicted"/>
<evidence type="ECO:0000313" key="2">
    <source>
        <dbReference type="EMBL" id="TKT73593.1"/>
    </source>
</evidence>
<organism evidence="2 3">
    <name type="scientific">Afipia massiliensis</name>
    <dbReference type="NCBI Taxonomy" id="211460"/>
    <lineage>
        <taxon>Bacteria</taxon>
        <taxon>Pseudomonadati</taxon>
        <taxon>Pseudomonadota</taxon>
        <taxon>Alphaproteobacteria</taxon>
        <taxon>Hyphomicrobiales</taxon>
        <taxon>Nitrobacteraceae</taxon>
        <taxon>Afipia</taxon>
    </lineage>
</organism>
<gene>
    <name evidence="2" type="ORF">YH63_020390</name>
</gene>
<dbReference type="STRING" id="211460.YH63_20155"/>
<dbReference type="PROSITE" id="PS51186">
    <property type="entry name" value="GNAT"/>
    <property type="match status" value="1"/>
</dbReference>
<name>A0A4V6BEE8_9BRAD</name>
<dbReference type="PANTHER" id="PTHR43451">
    <property type="entry name" value="ACETYLTRANSFERASE (GNAT) FAMILY PROTEIN"/>
    <property type="match status" value="1"/>
</dbReference>
<dbReference type="Proteomes" id="UP000034832">
    <property type="component" value="Unassembled WGS sequence"/>
</dbReference>
<accession>A0A4V6BEE8</accession>
<dbReference type="InterPro" id="IPR000182">
    <property type="entry name" value="GNAT_dom"/>
</dbReference>
<dbReference type="SUPFAM" id="SSF55729">
    <property type="entry name" value="Acyl-CoA N-acyltransferases (Nat)"/>
    <property type="match status" value="1"/>
</dbReference>